<gene>
    <name evidence="5" type="ORF">DRW07_07775</name>
</gene>
<evidence type="ECO:0000256" key="1">
    <source>
        <dbReference type="ARBA" id="ARBA00022679"/>
    </source>
</evidence>
<dbReference type="PANTHER" id="PTHR11364">
    <property type="entry name" value="THIOSULFATE SULFERTANSFERASE"/>
    <property type="match status" value="1"/>
</dbReference>
<dbReference type="Proteomes" id="UP000275281">
    <property type="component" value="Unassembled WGS sequence"/>
</dbReference>
<dbReference type="PROSITE" id="PS50206">
    <property type="entry name" value="RHODANESE_3"/>
    <property type="match status" value="1"/>
</dbReference>
<dbReference type="OrthoDB" id="9781034at2"/>
<name>A0A3N5Y2W5_9ALTE</name>
<evidence type="ECO:0000256" key="3">
    <source>
        <dbReference type="RuleBase" id="RU000507"/>
    </source>
</evidence>
<keyword evidence="6" id="KW-1185">Reference proteome</keyword>
<sequence length="224" mass="24428">MKRVGSNQKPQLLDNESCDFVFDFDQFGTTMPSAEQWLHTTKDIGLDKDTEIHIVEAGDVFCGPRLAFMLRSTGFQQCQSESIFVAPDTLGFNGFVGKETVLAAMHASNQIIDVRSVARFSGEEDDPRPHVSVGHIPGSINLHYQTLINPESPRNLRDLTELASLFSVQNVDLTQPIIFSCGSGITACIGALAALALGANDVRVYDGSWSEWGADPSLPKAKKQ</sequence>
<dbReference type="CDD" id="cd01449">
    <property type="entry name" value="TST_Repeat_2"/>
    <property type="match status" value="1"/>
</dbReference>
<dbReference type="InterPro" id="IPR001763">
    <property type="entry name" value="Rhodanese-like_dom"/>
</dbReference>
<dbReference type="InterPro" id="IPR045078">
    <property type="entry name" value="TST/MPST-like"/>
</dbReference>
<comment type="caution">
    <text evidence="5">The sequence shown here is derived from an EMBL/GenBank/DDBJ whole genome shotgun (WGS) entry which is preliminary data.</text>
</comment>
<organism evidence="5 6">
    <name type="scientific">Alteromonas sediminis</name>
    <dbReference type="NCBI Taxonomy" id="2259342"/>
    <lineage>
        <taxon>Bacteria</taxon>
        <taxon>Pseudomonadati</taxon>
        <taxon>Pseudomonadota</taxon>
        <taxon>Gammaproteobacteria</taxon>
        <taxon>Alteromonadales</taxon>
        <taxon>Alteromonadaceae</taxon>
        <taxon>Alteromonas/Salinimonas group</taxon>
        <taxon>Alteromonas</taxon>
    </lineage>
</organism>
<dbReference type="SUPFAM" id="SSF52821">
    <property type="entry name" value="Rhodanese/Cell cycle control phosphatase"/>
    <property type="match status" value="2"/>
</dbReference>
<dbReference type="InterPro" id="IPR001307">
    <property type="entry name" value="Thiosulphate_STrfase_CS"/>
</dbReference>
<evidence type="ECO:0000313" key="6">
    <source>
        <dbReference type="Proteomes" id="UP000275281"/>
    </source>
</evidence>
<reference evidence="5 6" key="1">
    <citation type="submission" date="2018-11" db="EMBL/GenBank/DDBJ databases">
        <authorList>
            <person name="Ye M.-Q."/>
            <person name="Du Z.-J."/>
        </authorList>
    </citation>
    <scope>NUCLEOTIDE SEQUENCE [LARGE SCALE GENOMIC DNA]</scope>
    <source>
        <strain evidence="5 6">U0105</strain>
    </source>
</reference>
<keyword evidence="1 3" id="KW-0808">Transferase</keyword>
<dbReference type="SMART" id="SM00450">
    <property type="entry name" value="RHOD"/>
    <property type="match status" value="1"/>
</dbReference>
<dbReference type="EMBL" id="RPOK01000002">
    <property type="protein sequence ID" value="RPJ67413.1"/>
    <property type="molecule type" value="Genomic_DNA"/>
</dbReference>
<dbReference type="PANTHER" id="PTHR11364:SF27">
    <property type="entry name" value="SULFURTRANSFERASE"/>
    <property type="match status" value="1"/>
</dbReference>
<dbReference type="AlphaFoldDB" id="A0A3N5Y2W5"/>
<accession>A0A3N5Y2W5</accession>
<keyword evidence="2" id="KW-0677">Repeat</keyword>
<dbReference type="GO" id="GO:0004792">
    <property type="term" value="F:thiosulfate-cyanide sulfurtransferase activity"/>
    <property type="evidence" value="ECO:0007669"/>
    <property type="project" value="InterPro"/>
</dbReference>
<feature type="domain" description="Rhodanese" evidence="4">
    <location>
        <begin position="110"/>
        <end position="221"/>
    </location>
</feature>
<dbReference type="RefSeq" id="WP_124027313.1">
    <property type="nucleotide sequence ID" value="NZ_JBHRSN010000015.1"/>
</dbReference>
<evidence type="ECO:0000256" key="2">
    <source>
        <dbReference type="ARBA" id="ARBA00022737"/>
    </source>
</evidence>
<dbReference type="Gene3D" id="3.40.250.10">
    <property type="entry name" value="Rhodanese-like domain"/>
    <property type="match status" value="2"/>
</dbReference>
<evidence type="ECO:0000259" key="4">
    <source>
        <dbReference type="PROSITE" id="PS50206"/>
    </source>
</evidence>
<dbReference type="PROSITE" id="PS00683">
    <property type="entry name" value="RHODANESE_2"/>
    <property type="match status" value="1"/>
</dbReference>
<dbReference type="InterPro" id="IPR036873">
    <property type="entry name" value="Rhodanese-like_dom_sf"/>
</dbReference>
<protein>
    <recommendedName>
        <fullName evidence="3">Sulfurtransferase</fullName>
    </recommendedName>
</protein>
<dbReference type="FunFam" id="3.40.250.10:FF:000001">
    <property type="entry name" value="Sulfurtransferase"/>
    <property type="match status" value="1"/>
</dbReference>
<proteinExistence type="predicted"/>
<evidence type="ECO:0000313" key="5">
    <source>
        <dbReference type="EMBL" id="RPJ67413.1"/>
    </source>
</evidence>
<dbReference type="Pfam" id="PF00581">
    <property type="entry name" value="Rhodanese"/>
    <property type="match status" value="1"/>
</dbReference>